<dbReference type="SUPFAM" id="SSF58113">
    <property type="entry name" value="Apolipoprotein A-I"/>
    <property type="match status" value="1"/>
</dbReference>
<dbReference type="EMBL" id="NUVX01000094">
    <property type="protein sequence ID" value="PFJ27142.1"/>
    <property type="molecule type" value="Genomic_DNA"/>
</dbReference>
<comment type="caution">
    <text evidence="2">The sequence shown here is derived from an EMBL/GenBank/DDBJ whole genome shotgun (WGS) entry which is preliminary data.</text>
</comment>
<sequence length="99" mass="11434">MEDMLKQILGEVKEMRSEMKSDIEELKAGQSRIEEKLDNLTTETRSNHKQLTERMDDHQRAIEAVGEELSGTNFKIKTLSGKYGEHTIEIESLIRQIKS</sequence>
<dbReference type="RefSeq" id="WP_098517828.1">
    <property type="nucleotide sequence ID" value="NZ_NUVX01000094.1"/>
</dbReference>
<reference evidence="2 3" key="1">
    <citation type="submission" date="2017-09" db="EMBL/GenBank/DDBJ databases">
        <title>Large-scale bioinformatics analysis of Bacillus genomes uncovers conserved roles of natural products in bacterial physiology.</title>
        <authorList>
            <consortium name="Agbiome Team Llc"/>
            <person name="Bleich R.M."/>
            <person name="Grubbs K.J."/>
            <person name="Santa Maria K.C."/>
            <person name="Allen S.E."/>
            <person name="Farag S."/>
            <person name="Shank E.A."/>
            <person name="Bowers A."/>
        </authorList>
    </citation>
    <scope>NUCLEOTIDE SEQUENCE [LARGE SCALE GENOMIC DNA]</scope>
    <source>
        <strain evidence="2 3">AFS085496</strain>
    </source>
</reference>
<organism evidence="2 3">
    <name type="scientific">Bacillus thuringiensis</name>
    <dbReference type="NCBI Taxonomy" id="1428"/>
    <lineage>
        <taxon>Bacteria</taxon>
        <taxon>Bacillati</taxon>
        <taxon>Bacillota</taxon>
        <taxon>Bacilli</taxon>
        <taxon>Bacillales</taxon>
        <taxon>Bacillaceae</taxon>
        <taxon>Bacillus</taxon>
        <taxon>Bacillus cereus group</taxon>
    </lineage>
</organism>
<accession>A0A9X6WHG2</accession>
<evidence type="ECO:0000313" key="2">
    <source>
        <dbReference type="EMBL" id="PFJ27142.1"/>
    </source>
</evidence>
<proteinExistence type="predicted"/>
<dbReference type="Gene3D" id="1.20.5.190">
    <property type="match status" value="1"/>
</dbReference>
<dbReference type="AlphaFoldDB" id="A0A9X6WHG2"/>
<name>A0A9X6WHG2_BACTU</name>
<feature type="region of interest" description="Disordered" evidence="1">
    <location>
        <begin position="35"/>
        <end position="54"/>
    </location>
</feature>
<evidence type="ECO:0000313" key="3">
    <source>
        <dbReference type="Proteomes" id="UP000224003"/>
    </source>
</evidence>
<gene>
    <name evidence="2" type="ORF">COJ15_34495</name>
</gene>
<dbReference type="Proteomes" id="UP000224003">
    <property type="component" value="Unassembled WGS sequence"/>
</dbReference>
<evidence type="ECO:0000256" key="1">
    <source>
        <dbReference type="SAM" id="MobiDB-lite"/>
    </source>
</evidence>
<protein>
    <submittedName>
        <fullName evidence="2">Uncharacterized protein</fullName>
    </submittedName>
</protein>